<feature type="binding site" evidence="14">
    <location>
        <position position="302"/>
    </location>
    <ligand>
        <name>FAD</name>
        <dbReference type="ChEBI" id="CHEBI:57692"/>
    </ligand>
</feature>
<dbReference type="GO" id="GO:0005737">
    <property type="term" value="C:cytoplasm"/>
    <property type="evidence" value="ECO:0007669"/>
    <property type="project" value="UniProtKB-SubCell"/>
</dbReference>
<dbReference type="eggNOG" id="COG1249">
    <property type="taxonomic scope" value="Bacteria"/>
</dbReference>
<evidence type="ECO:0000256" key="3">
    <source>
        <dbReference type="ARBA" id="ARBA00012608"/>
    </source>
</evidence>
<dbReference type="HOGENOM" id="CLU_016755_0_3_7"/>
<dbReference type="Gene3D" id="3.30.390.30">
    <property type="match status" value="1"/>
</dbReference>
<keyword evidence="20" id="KW-1185">Reference proteome</keyword>
<keyword evidence="9 16" id="KW-0520">NAD</keyword>
<keyword evidence="14" id="KW-0547">Nucleotide-binding</keyword>
<dbReference type="SUPFAM" id="SSF55424">
    <property type="entry name" value="FAD/NAD-linked reductases, dimerisation (C-terminal) domain"/>
    <property type="match status" value="1"/>
</dbReference>
<dbReference type="STRING" id="706587.Desti_0755"/>
<dbReference type="InterPro" id="IPR006258">
    <property type="entry name" value="Lipoamide_DH"/>
</dbReference>
<keyword evidence="11 16" id="KW-0676">Redox-active center</keyword>
<feature type="binding site" evidence="14">
    <location>
        <position position="48"/>
    </location>
    <ligand>
        <name>FAD</name>
        <dbReference type="ChEBI" id="CHEBI:57692"/>
    </ligand>
</feature>
<dbReference type="FunFam" id="3.30.390.30:FF:000001">
    <property type="entry name" value="Dihydrolipoyl dehydrogenase"/>
    <property type="match status" value="1"/>
</dbReference>
<evidence type="ECO:0000256" key="14">
    <source>
        <dbReference type="PIRSR" id="PIRSR000350-3"/>
    </source>
</evidence>
<dbReference type="NCBIfam" id="TIGR01350">
    <property type="entry name" value="lipoamide_DH"/>
    <property type="match status" value="1"/>
</dbReference>
<evidence type="ECO:0000256" key="15">
    <source>
        <dbReference type="PIRSR" id="PIRSR000350-4"/>
    </source>
</evidence>
<keyword evidence="5" id="KW-0963">Cytoplasm</keyword>
<evidence type="ECO:0000256" key="11">
    <source>
        <dbReference type="ARBA" id="ARBA00023284"/>
    </source>
</evidence>
<comment type="miscellaneous">
    <text evidence="16">The active site is a redox-active disulfide bond.</text>
</comment>
<keyword evidence="7 14" id="KW-0274">FAD</keyword>
<evidence type="ECO:0000256" key="6">
    <source>
        <dbReference type="ARBA" id="ARBA00022630"/>
    </source>
</evidence>
<dbReference type="Proteomes" id="UP000006055">
    <property type="component" value="Chromosome"/>
</dbReference>
<reference evidence="20" key="1">
    <citation type="submission" date="2012-06" db="EMBL/GenBank/DDBJ databases">
        <title>Complete sequence of chromosome of Desulfomonile tiedjei DSM 6799.</title>
        <authorList>
            <person name="Lucas S."/>
            <person name="Copeland A."/>
            <person name="Lapidus A."/>
            <person name="Glavina del Rio T."/>
            <person name="Dalin E."/>
            <person name="Tice H."/>
            <person name="Bruce D."/>
            <person name="Goodwin L."/>
            <person name="Pitluck S."/>
            <person name="Peters L."/>
            <person name="Ovchinnikova G."/>
            <person name="Zeytun A."/>
            <person name="Lu M."/>
            <person name="Kyrpides N."/>
            <person name="Mavromatis K."/>
            <person name="Ivanova N."/>
            <person name="Brettin T."/>
            <person name="Detter J.C."/>
            <person name="Han C."/>
            <person name="Larimer F."/>
            <person name="Land M."/>
            <person name="Hauser L."/>
            <person name="Markowitz V."/>
            <person name="Cheng J.-F."/>
            <person name="Hugenholtz P."/>
            <person name="Woyke T."/>
            <person name="Wu D."/>
            <person name="Spring S."/>
            <person name="Schroeder M."/>
            <person name="Brambilla E."/>
            <person name="Klenk H.-P."/>
            <person name="Eisen J.A."/>
        </authorList>
    </citation>
    <scope>NUCLEOTIDE SEQUENCE [LARGE SCALE GENOMIC DNA]</scope>
    <source>
        <strain evidence="20">ATCC 49306 / DSM 6799 / DCB-1</strain>
    </source>
</reference>
<gene>
    <name evidence="19" type="ordered locus">Desti_0755</name>
</gene>
<proteinExistence type="inferred from homology"/>
<dbReference type="GO" id="GO:0050660">
    <property type="term" value="F:flavin adenine dinucleotide binding"/>
    <property type="evidence" value="ECO:0007669"/>
    <property type="project" value="InterPro"/>
</dbReference>
<evidence type="ECO:0000259" key="18">
    <source>
        <dbReference type="Pfam" id="PF07992"/>
    </source>
</evidence>
<dbReference type="GO" id="GO:0004148">
    <property type="term" value="F:dihydrolipoyl dehydrogenase (NADH) activity"/>
    <property type="evidence" value="ECO:0007669"/>
    <property type="project" value="UniProtKB-EC"/>
</dbReference>
<dbReference type="Gene3D" id="3.50.50.60">
    <property type="entry name" value="FAD/NAD(P)-binding domain"/>
    <property type="match status" value="2"/>
</dbReference>
<dbReference type="EMBL" id="CP003360">
    <property type="protein sequence ID" value="AFM23480.1"/>
    <property type="molecule type" value="Genomic_DNA"/>
</dbReference>
<dbReference type="SUPFAM" id="SSF51905">
    <property type="entry name" value="FAD/NAD(P)-binding domain"/>
    <property type="match status" value="1"/>
</dbReference>
<dbReference type="Pfam" id="PF07992">
    <property type="entry name" value="Pyr_redox_2"/>
    <property type="match status" value="1"/>
</dbReference>
<evidence type="ECO:0000313" key="19">
    <source>
        <dbReference type="EMBL" id="AFM23480.1"/>
    </source>
</evidence>
<sequence length="458" mass="48586">MYDVIVIGGGPGGYAAAIRASQLGGKVALVECGQMGGTCVNTGCIPSKTWLRAAALLALIREGHEFGIQAAIEQVNLQAIVDRKNGVATDIRMGMEALLQNNGVSVLRGRAVIKGPREIAVEDTVYEAKTIIVATGSSLAFPPIPGLKEAAFTTDQLFEMTDVPSSILVCDSGYIEVEMAFLLNSFGCKVVLATESSRVLAREDHDTSQRITQSLREKGVEVLTRHTLKSITKAESGAGWSCVLSAAADRSVEVQKVLVAWRKPATVNMGLEQVGVKLNEDGGILVDNRLETSVKGIYAIGDVIGGWMFSHAASSMAIVAGENCMERGSTYPFHLIPRGLWTSPEVGAVGLSEEEAEKRGLEIEVGTLPYAINGLAMSRGEVEGSVKVVSDSRYGEILGVHIVGAGATDLVGEAILAMQLEATVNELARSIRVHPTYSETVADAAKDTAGWALYLPKR</sequence>
<keyword evidence="10" id="KW-1015">Disulfide bond</keyword>
<dbReference type="InterPro" id="IPR023753">
    <property type="entry name" value="FAD/NAD-binding_dom"/>
</dbReference>
<comment type="subcellular location">
    <subcellularLocation>
        <location evidence="1">Cytoplasm</location>
    </subcellularLocation>
</comment>
<dbReference type="InterPro" id="IPR036188">
    <property type="entry name" value="FAD/NAD-bd_sf"/>
</dbReference>
<dbReference type="InterPro" id="IPR012999">
    <property type="entry name" value="Pyr_OxRdtase_I_AS"/>
</dbReference>
<feature type="binding site" evidence="14">
    <location>
        <begin position="135"/>
        <end position="137"/>
    </location>
    <ligand>
        <name>FAD</name>
        <dbReference type="ChEBI" id="CHEBI:57692"/>
    </ligand>
</feature>
<dbReference type="InterPro" id="IPR016156">
    <property type="entry name" value="FAD/NAD-linked_Rdtase_dimer_sf"/>
</dbReference>
<accession>I4C1N9</accession>
<comment type="catalytic activity">
    <reaction evidence="12 16">
        <text>N(6)-[(R)-dihydrolipoyl]-L-lysyl-[protein] + NAD(+) = N(6)-[(R)-lipoyl]-L-lysyl-[protein] + NADH + H(+)</text>
        <dbReference type="Rhea" id="RHEA:15045"/>
        <dbReference type="Rhea" id="RHEA-COMP:10474"/>
        <dbReference type="Rhea" id="RHEA-COMP:10475"/>
        <dbReference type="ChEBI" id="CHEBI:15378"/>
        <dbReference type="ChEBI" id="CHEBI:57540"/>
        <dbReference type="ChEBI" id="CHEBI:57945"/>
        <dbReference type="ChEBI" id="CHEBI:83099"/>
        <dbReference type="ChEBI" id="CHEBI:83100"/>
        <dbReference type="EC" id="1.8.1.4"/>
    </reaction>
</comment>
<evidence type="ECO:0000256" key="1">
    <source>
        <dbReference type="ARBA" id="ARBA00004496"/>
    </source>
</evidence>
<protein>
    <recommendedName>
        <fullName evidence="4 16">Dihydrolipoyl dehydrogenase</fullName>
        <ecNumber evidence="3 16">1.8.1.4</ecNumber>
    </recommendedName>
</protein>
<dbReference type="PROSITE" id="PS00076">
    <property type="entry name" value="PYRIDINE_REDOX_1"/>
    <property type="match status" value="1"/>
</dbReference>
<dbReference type="EC" id="1.8.1.4" evidence="3 16"/>
<dbReference type="OrthoDB" id="9786429at2"/>
<evidence type="ECO:0000256" key="12">
    <source>
        <dbReference type="ARBA" id="ARBA00049187"/>
    </source>
</evidence>
<dbReference type="InterPro" id="IPR001100">
    <property type="entry name" value="Pyr_nuc-diS_OxRdtase"/>
</dbReference>
<dbReference type="KEGG" id="dti:Desti_0755"/>
<dbReference type="GO" id="GO:0006103">
    <property type="term" value="P:2-oxoglutarate metabolic process"/>
    <property type="evidence" value="ECO:0007669"/>
    <property type="project" value="TreeGrafter"/>
</dbReference>
<dbReference type="RefSeq" id="WP_014808636.1">
    <property type="nucleotide sequence ID" value="NC_018025.1"/>
</dbReference>
<comment type="similarity">
    <text evidence="2 16">Belongs to the class-I pyridine nucleotide-disulfide oxidoreductase family.</text>
</comment>
<name>I4C1N9_DESTA</name>
<evidence type="ECO:0000256" key="4">
    <source>
        <dbReference type="ARBA" id="ARBA00016961"/>
    </source>
</evidence>
<evidence type="ECO:0000256" key="16">
    <source>
        <dbReference type="RuleBase" id="RU003692"/>
    </source>
</evidence>
<keyword evidence="8 16" id="KW-0560">Oxidoreductase</keyword>
<feature type="active site" description="Proton acceptor" evidence="13">
    <location>
        <position position="434"/>
    </location>
</feature>
<keyword evidence="6 16" id="KW-0285">Flavoprotein</keyword>
<evidence type="ECO:0000256" key="10">
    <source>
        <dbReference type="ARBA" id="ARBA00023157"/>
    </source>
</evidence>
<comment type="cofactor">
    <cofactor evidence="14 16">
        <name>FAD</name>
        <dbReference type="ChEBI" id="CHEBI:57692"/>
    </cofactor>
    <text evidence="14 16">Binds 1 FAD per subunit.</text>
</comment>
<feature type="domain" description="Pyridine nucleotide-disulphide oxidoreductase dimerisation" evidence="17">
    <location>
        <begin position="336"/>
        <end position="444"/>
    </location>
</feature>
<evidence type="ECO:0000256" key="13">
    <source>
        <dbReference type="PIRSR" id="PIRSR000350-2"/>
    </source>
</evidence>
<organism evidence="19 20">
    <name type="scientific">Desulfomonile tiedjei (strain ATCC 49306 / DSM 6799 / DCB-1)</name>
    <dbReference type="NCBI Taxonomy" id="706587"/>
    <lineage>
        <taxon>Bacteria</taxon>
        <taxon>Pseudomonadati</taxon>
        <taxon>Thermodesulfobacteriota</taxon>
        <taxon>Desulfomonilia</taxon>
        <taxon>Desulfomonilales</taxon>
        <taxon>Desulfomonilaceae</taxon>
        <taxon>Desulfomonile</taxon>
    </lineage>
</organism>
<dbReference type="PATRIC" id="fig|706587.4.peg.852"/>
<evidence type="ECO:0000256" key="9">
    <source>
        <dbReference type="ARBA" id="ARBA00023027"/>
    </source>
</evidence>
<evidence type="ECO:0000256" key="5">
    <source>
        <dbReference type="ARBA" id="ARBA00022490"/>
    </source>
</evidence>
<dbReference type="Pfam" id="PF02852">
    <property type="entry name" value="Pyr_redox_dim"/>
    <property type="match status" value="1"/>
</dbReference>
<feature type="binding site" evidence="14">
    <location>
        <begin position="308"/>
        <end position="311"/>
    </location>
    <ligand>
        <name>FAD</name>
        <dbReference type="ChEBI" id="CHEBI:57692"/>
    </ligand>
</feature>
<dbReference type="PRINTS" id="PR00411">
    <property type="entry name" value="PNDRDTASEI"/>
</dbReference>
<evidence type="ECO:0000256" key="7">
    <source>
        <dbReference type="ARBA" id="ARBA00022827"/>
    </source>
</evidence>
<dbReference type="AlphaFoldDB" id="I4C1N9"/>
<feature type="domain" description="FAD/NAD(P)-binding" evidence="18">
    <location>
        <begin position="2"/>
        <end position="317"/>
    </location>
</feature>
<evidence type="ECO:0000313" key="20">
    <source>
        <dbReference type="Proteomes" id="UP000006055"/>
    </source>
</evidence>
<dbReference type="PANTHER" id="PTHR22912:SF217">
    <property type="entry name" value="DIHYDROLIPOYL DEHYDROGENASE"/>
    <property type="match status" value="1"/>
</dbReference>
<dbReference type="InterPro" id="IPR004099">
    <property type="entry name" value="Pyr_nucl-diS_OxRdtase_dimer"/>
</dbReference>
<evidence type="ECO:0000256" key="8">
    <source>
        <dbReference type="ARBA" id="ARBA00023002"/>
    </source>
</evidence>
<evidence type="ECO:0000259" key="17">
    <source>
        <dbReference type="Pfam" id="PF02852"/>
    </source>
</evidence>
<dbReference type="InterPro" id="IPR050151">
    <property type="entry name" value="Class-I_Pyr_Nuc-Dis_Oxidored"/>
</dbReference>
<evidence type="ECO:0000256" key="2">
    <source>
        <dbReference type="ARBA" id="ARBA00007532"/>
    </source>
</evidence>
<dbReference type="PIRSF" id="PIRSF000350">
    <property type="entry name" value="Mercury_reductase_MerA"/>
    <property type="match status" value="1"/>
</dbReference>
<dbReference type="PRINTS" id="PR00368">
    <property type="entry name" value="FADPNR"/>
</dbReference>
<feature type="disulfide bond" description="Redox-active" evidence="15">
    <location>
        <begin position="39"/>
        <end position="44"/>
    </location>
</feature>
<dbReference type="PANTHER" id="PTHR22912">
    <property type="entry name" value="DISULFIDE OXIDOREDUCTASE"/>
    <property type="match status" value="1"/>
</dbReference>